<dbReference type="SUPFAM" id="SSF48179">
    <property type="entry name" value="6-phosphogluconate dehydrogenase C-terminal domain-like"/>
    <property type="match status" value="1"/>
</dbReference>
<dbReference type="InterPro" id="IPR036291">
    <property type="entry name" value="NAD(P)-bd_dom_sf"/>
</dbReference>
<dbReference type="PANTHER" id="PTHR43580:SF2">
    <property type="entry name" value="CYTOKINE-LIKE NUCLEAR FACTOR N-PAC"/>
    <property type="match status" value="1"/>
</dbReference>
<dbReference type="InterPro" id="IPR006115">
    <property type="entry name" value="6PGDH_NADP-bd"/>
</dbReference>
<dbReference type="InterPro" id="IPR002204">
    <property type="entry name" value="3-OH-isobutyrate_DH-rel_CS"/>
</dbReference>
<dbReference type="GO" id="GO:0016054">
    <property type="term" value="P:organic acid catabolic process"/>
    <property type="evidence" value="ECO:0007669"/>
    <property type="project" value="UniProtKB-ARBA"/>
</dbReference>
<dbReference type="InterPro" id="IPR008927">
    <property type="entry name" value="6-PGluconate_DH-like_C_sf"/>
</dbReference>
<dbReference type="InterPro" id="IPR013328">
    <property type="entry name" value="6PGD_dom2"/>
</dbReference>
<organism evidence="7">
    <name type="scientific">Streptomyces sp. TA-0256</name>
    <dbReference type="NCBI Taxonomy" id="573242"/>
    <lineage>
        <taxon>Bacteria</taxon>
        <taxon>Bacillati</taxon>
        <taxon>Actinomycetota</taxon>
        <taxon>Actinomycetes</taxon>
        <taxon>Kitasatosporales</taxon>
        <taxon>Streptomycetaceae</taxon>
        <taxon>Streptomyces</taxon>
    </lineage>
</organism>
<comment type="similarity">
    <text evidence="1">Belongs to the HIBADH-related family.</text>
</comment>
<dbReference type="SUPFAM" id="SSF51735">
    <property type="entry name" value="NAD(P)-binding Rossmann-fold domains"/>
    <property type="match status" value="1"/>
</dbReference>
<feature type="domain" description="6-phosphogluconate dehydrogenase NADP-binding" evidence="5">
    <location>
        <begin position="35"/>
        <end position="189"/>
    </location>
</feature>
<proteinExistence type="inferred from homology"/>
<feature type="active site" evidence="4">
    <location>
        <position position="198"/>
    </location>
</feature>
<evidence type="ECO:0000259" key="6">
    <source>
        <dbReference type="Pfam" id="PF14833"/>
    </source>
</evidence>
<keyword evidence="3" id="KW-0520">NAD</keyword>
<dbReference type="InterPro" id="IPR029154">
    <property type="entry name" value="HIBADH-like_NADP-bd"/>
</dbReference>
<evidence type="ECO:0000256" key="1">
    <source>
        <dbReference type="ARBA" id="ARBA00009080"/>
    </source>
</evidence>
<evidence type="ECO:0000313" key="7">
    <source>
        <dbReference type="EMBL" id="BAJ52706.1"/>
    </source>
</evidence>
<dbReference type="Gene3D" id="1.10.1040.10">
    <property type="entry name" value="N-(1-d-carboxylethyl)-l-norvaline Dehydrogenase, domain 2"/>
    <property type="match status" value="1"/>
</dbReference>
<reference evidence="7" key="1">
    <citation type="submission" date="2008-11" db="EMBL/GenBank/DDBJ databases">
        <title>Biosynthetic gene cluster for FD-594 in Streptomyces sp. TA-0256.</title>
        <authorList>
            <person name="Kudo F."/>
            <person name="Yonezawa T."/>
            <person name="Eguchi T."/>
        </authorList>
    </citation>
    <scope>NUCLEOTIDE SEQUENCE</scope>
    <source>
        <strain evidence="7">TA-0256</strain>
    </source>
</reference>
<dbReference type="PIRSF" id="PIRSF000103">
    <property type="entry name" value="HIBADH"/>
    <property type="match status" value="1"/>
</dbReference>
<gene>
    <name evidence="7" type="primary">pnxO7</name>
</gene>
<dbReference type="Gene3D" id="3.40.50.720">
    <property type="entry name" value="NAD(P)-binding Rossmann-like Domain"/>
    <property type="match status" value="1"/>
</dbReference>
<dbReference type="GO" id="GO:0050661">
    <property type="term" value="F:NADP binding"/>
    <property type="evidence" value="ECO:0007669"/>
    <property type="project" value="InterPro"/>
</dbReference>
<evidence type="ECO:0000256" key="4">
    <source>
        <dbReference type="PIRSR" id="PIRSR000103-1"/>
    </source>
</evidence>
<dbReference type="Pfam" id="PF14833">
    <property type="entry name" value="NAD_binding_11"/>
    <property type="match status" value="1"/>
</dbReference>
<dbReference type="AlphaFoldDB" id="E5RLP2"/>
<dbReference type="EMBL" id="AB469194">
    <property type="protein sequence ID" value="BAJ52706.1"/>
    <property type="molecule type" value="Genomic_DNA"/>
</dbReference>
<name>E5RLP2_9ACTN</name>
<dbReference type="GO" id="GO:0016491">
    <property type="term" value="F:oxidoreductase activity"/>
    <property type="evidence" value="ECO:0007669"/>
    <property type="project" value="UniProtKB-KW"/>
</dbReference>
<dbReference type="InterPro" id="IPR051265">
    <property type="entry name" value="HIBADH-related_NP60_sf"/>
</dbReference>
<dbReference type="GO" id="GO:0051287">
    <property type="term" value="F:NAD binding"/>
    <property type="evidence" value="ECO:0007669"/>
    <property type="project" value="InterPro"/>
</dbReference>
<evidence type="ECO:0000256" key="2">
    <source>
        <dbReference type="ARBA" id="ARBA00023002"/>
    </source>
</evidence>
<accession>E5RLP2</accession>
<keyword evidence="2" id="KW-0560">Oxidoreductase</keyword>
<dbReference type="PROSITE" id="PS00895">
    <property type="entry name" value="3_HYDROXYISOBUT_DH"/>
    <property type="match status" value="1"/>
</dbReference>
<feature type="domain" description="3-hydroxyisobutyrate dehydrogenase-like NAD-binding" evidence="6">
    <location>
        <begin position="194"/>
        <end position="307"/>
    </location>
</feature>
<protein>
    <submittedName>
        <fullName evidence="7">Putative dehydrogenase</fullName>
    </submittedName>
</protein>
<evidence type="ECO:0000256" key="3">
    <source>
        <dbReference type="ARBA" id="ARBA00023027"/>
    </source>
</evidence>
<sequence length="318" mass="32309">MLSSAARARTNLAVRSGTSAADLHPEGTLMTGRHIAFMGLGSMGGGMALRLLDSGFRVTVYNRTRERALPVAEAGAALAGSPAEAAASAGVVLLSLADEAAVEEVLFGSAGLRPGTLVINTSTVSPTYARAAGARAGKAGARWVDACLIGNPAQAREGAVRVLASGAPEDVEAARPVLEALGSSLVVLGPVGLAPAMKLAFNLLLGAQVASLSDAVRYGERAGLDRELLLAAIGGSGFSSKVMSFRAEVMRSGAYEPAAFRTSLMHKDLRLVLEEARELDLELSVTESASGYFERAIAEGKGDADAAVVGAATAATSA</sequence>
<evidence type="ECO:0000259" key="5">
    <source>
        <dbReference type="Pfam" id="PF03446"/>
    </source>
</evidence>
<dbReference type="InterPro" id="IPR015815">
    <property type="entry name" value="HIBADH-related"/>
</dbReference>
<dbReference type="Pfam" id="PF03446">
    <property type="entry name" value="NAD_binding_2"/>
    <property type="match status" value="1"/>
</dbReference>
<dbReference type="PANTHER" id="PTHR43580">
    <property type="entry name" value="OXIDOREDUCTASE GLYR1-RELATED"/>
    <property type="match status" value="1"/>
</dbReference>